<keyword evidence="2" id="KW-1133">Transmembrane helix</keyword>
<evidence type="ECO:0000256" key="2">
    <source>
        <dbReference type="SAM" id="Phobius"/>
    </source>
</evidence>
<accession>A0A7C8M0J3</accession>
<dbReference type="InterPro" id="IPR003961">
    <property type="entry name" value="FN3_dom"/>
</dbReference>
<feature type="region of interest" description="Disordered" evidence="1">
    <location>
        <begin position="870"/>
        <end position="1141"/>
    </location>
</feature>
<organism evidence="4 5">
    <name type="scientific">Massariosphaeria phaeospora</name>
    <dbReference type="NCBI Taxonomy" id="100035"/>
    <lineage>
        <taxon>Eukaryota</taxon>
        <taxon>Fungi</taxon>
        <taxon>Dikarya</taxon>
        <taxon>Ascomycota</taxon>
        <taxon>Pezizomycotina</taxon>
        <taxon>Dothideomycetes</taxon>
        <taxon>Pleosporomycetidae</taxon>
        <taxon>Pleosporales</taxon>
        <taxon>Pleosporales incertae sedis</taxon>
        <taxon>Massariosphaeria</taxon>
    </lineage>
</organism>
<dbReference type="Pfam" id="PF00041">
    <property type="entry name" value="fn3"/>
    <property type="match status" value="1"/>
</dbReference>
<feature type="region of interest" description="Disordered" evidence="1">
    <location>
        <begin position="565"/>
        <end position="742"/>
    </location>
</feature>
<dbReference type="GO" id="GO:0017056">
    <property type="term" value="F:structural constituent of nuclear pore"/>
    <property type="evidence" value="ECO:0007669"/>
    <property type="project" value="TreeGrafter"/>
</dbReference>
<feature type="region of interest" description="Disordered" evidence="1">
    <location>
        <begin position="312"/>
        <end position="332"/>
    </location>
</feature>
<dbReference type="Gene3D" id="2.60.40.10">
    <property type="entry name" value="Immunoglobulins"/>
    <property type="match status" value="1"/>
</dbReference>
<dbReference type="GO" id="GO:0005643">
    <property type="term" value="C:nuclear pore"/>
    <property type="evidence" value="ECO:0007669"/>
    <property type="project" value="TreeGrafter"/>
</dbReference>
<feature type="compositionally biased region" description="Polar residues" evidence="1">
    <location>
        <begin position="223"/>
        <end position="241"/>
    </location>
</feature>
<dbReference type="Proteomes" id="UP000481861">
    <property type="component" value="Unassembled WGS sequence"/>
</dbReference>
<keyword evidence="2" id="KW-0472">Membrane</keyword>
<dbReference type="PANTHER" id="PTHR18898">
    <property type="entry name" value="NUCLEOPROTEIN TPR-RELATED"/>
    <property type="match status" value="1"/>
</dbReference>
<dbReference type="InterPro" id="IPR036116">
    <property type="entry name" value="FN3_sf"/>
</dbReference>
<dbReference type="AlphaFoldDB" id="A0A7C8M0J3"/>
<feature type="compositionally biased region" description="Low complexity" evidence="1">
    <location>
        <begin position="707"/>
        <end position="721"/>
    </location>
</feature>
<dbReference type="PANTHER" id="PTHR18898:SF2">
    <property type="entry name" value="NUCLEOPROTEIN TPR"/>
    <property type="match status" value="1"/>
</dbReference>
<sequence>MLSHPPPALYWAPDVARYNMEALVFLSSGWLRTACILSALVWLVFRAYQVLSLPVEKLVVLLGLEVPVAPLVSLAGIKADGVLLHWKPPDQRASVVKYVIRINGIDIGDVSPQETSVTIENLQPDHHYVIRIVTLNAANFQAPSVPIRLRTLLAETEDFYNAAPQKDTQEGREDADSTPTPIIRPNKNLVDVAVPPTVAPVMAREHSNSTSRVRRSDPGRRNSPASQTVDQARSAQETAASMESIKKLTEKLDSLRRDLDDAERQIRDDEEEFHTMKTLLMEKRDEKRVALKEKEDASRDLRKEVAALERANASAQARRTHQEKILHQKQAERKKLKDDVARWTREAGELQTTAERIEEERAEYESTSEARMQTLKDKYAEVVQINKSLEDAIREKGTQIKALEEERKTLEEGEEGGEAPEGNDTADTEEDRRWVLTLTALQQRYAQAWTLFTEAERANQEASNRLAFLQQRRMSQPQVFNGMPIQDLPARRNSQRARPLSLRDSLASAPPGGFHHPTAVPFNSTVTGASPTFPSGRFYFNYKNGMTLPPPSAIKSSFSQADIDSLTGGAPMSPTAAGALLPSGLFGDDTGLTDAEDEDDPGPPQPLLNPSPHFRNVLAGLGAPGTLDQGRDPSSPVSVQSRSPSVFASPRESAGQLSHYPNLENLDSDRRSIRSTSSSFMNHPPVTRFGGLFGLNRQRGKTLDQGPPLGSLKQSQSQSLPRQESSLDPIGSQRRRGSHSGGAWYDAFVRTKTQPVESTTSPNHVATRKRAFNMFGSKGDPWLTSALGIDRPSSPRQGSTTSAETNPFPRPSTESHTRFGWSIDSFGARSSPLGVDWSMDNNTASPWSRMPSRRPSIQHGSTVSLINEDLLQGDSPDFPSTIRSPTQAPIGTRPQSSASHLPSSSSISPTPPKLNPAAPQFKSIFLREKKSEEDKAEKARRAAEKAAEKEAKKAERKEEKKAKAEKSHKGKDKEKAAETSASGSLHSPQDPRHSRDTPSLSTADLSDASPRESLERSLSQTTAESLTPANTLGKETLMQKLSRKGSSIQFSKKNSLFSKKSSETVAPDEMDGEFGGSLARSVDSVGNSPSIGTPKDKTSALSWSSIKQIGKRKDKTPSLHESIASETTGDEDEWYVESVRS</sequence>
<evidence type="ECO:0000259" key="3">
    <source>
        <dbReference type="PROSITE" id="PS50853"/>
    </source>
</evidence>
<feature type="domain" description="Fibronectin type-III" evidence="3">
    <location>
        <begin position="66"/>
        <end position="154"/>
    </location>
</feature>
<feature type="compositionally biased region" description="Polar residues" evidence="1">
    <location>
        <begin position="1016"/>
        <end position="1030"/>
    </location>
</feature>
<feature type="compositionally biased region" description="Low complexity" evidence="1">
    <location>
        <begin position="894"/>
        <end position="908"/>
    </location>
</feature>
<feature type="transmembrane region" description="Helical" evidence="2">
    <location>
        <begin position="57"/>
        <end position="77"/>
    </location>
</feature>
<name>A0A7C8M0J3_9PLEO</name>
<feature type="compositionally biased region" description="Low complexity" evidence="1">
    <location>
        <begin position="1050"/>
        <end position="1059"/>
    </location>
</feature>
<dbReference type="CDD" id="cd00063">
    <property type="entry name" value="FN3"/>
    <property type="match status" value="1"/>
</dbReference>
<feature type="region of interest" description="Disordered" evidence="1">
    <location>
        <begin position="199"/>
        <end position="242"/>
    </location>
</feature>
<dbReference type="InterPro" id="IPR013783">
    <property type="entry name" value="Ig-like_fold"/>
</dbReference>
<reference evidence="4 5" key="1">
    <citation type="submission" date="2020-01" db="EMBL/GenBank/DDBJ databases">
        <authorList>
            <consortium name="DOE Joint Genome Institute"/>
            <person name="Haridas S."/>
            <person name="Albert R."/>
            <person name="Binder M."/>
            <person name="Bloem J."/>
            <person name="Labutti K."/>
            <person name="Salamov A."/>
            <person name="Andreopoulos B."/>
            <person name="Baker S.E."/>
            <person name="Barry K."/>
            <person name="Bills G."/>
            <person name="Bluhm B.H."/>
            <person name="Cannon C."/>
            <person name="Castanera R."/>
            <person name="Culley D.E."/>
            <person name="Daum C."/>
            <person name="Ezra D."/>
            <person name="Gonzalez J.B."/>
            <person name="Henrissat B."/>
            <person name="Kuo A."/>
            <person name="Liang C."/>
            <person name="Lipzen A."/>
            <person name="Lutzoni F."/>
            <person name="Magnuson J."/>
            <person name="Mondo S."/>
            <person name="Nolan M."/>
            <person name="Ohm R."/>
            <person name="Pangilinan J."/>
            <person name="Park H.-J.H."/>
            <person name="Ramirez L."/>
            <person name="Alfaro M."/>
            <person name="Sun H."/>
            <person name="Tritt A."/>
            <person name="Yoshinaga Y."/>
            <person name="Zwiers L.-H.L."/>
            <person name="Turgeon B.G."/>
            <person name="Goodwin S.B."/>
            <person name="Spatafora J.W."/>
            <person name="Crous P.W."/>
            <person name="Grigoriev I.V."/>
        </authorList>
    </citation>
    <scope>NUCLEOTIDE SEQUENCE [LARGE SCALE GENOMIC DNA]</scope>
    <source>
        <strain evidence="4 5">CBS 611.86</strain>
    </source>
</reference>
<dbReference type="SMART" id="SM00060">
    <property type="entry name" value="FN3"/>
    <property type="match status" value="1"/>
</dbReference>
<feature type="compositionally biased region" description="Low complexity" evidence="1">
    <location>
        <begin position="633"/>
        <end position="646"/>
    </location>
</feature>
<protein>
    <recommendedName>
        <fullName evidence="3">Fibronectin type-III domain-containing protein</fullName>
    </recommendedName>
</protein>
<dbReference type="SUPFAM" id="SSF49265">
    <property type="entry name" value="Fibronectin type III"/>
    <property type="match status" value="1"/>
</dbReference>
<feature type="region of interest" description="Disordered" evidence="1">
    <location>
        <begin position="161"/>
        <end position="187"/>
    </location>
</feature>
<keyword evidence="5" id="KW-1185">Reference proteome</keyword>
<evidence type="ECO:0000256" key="1">
    <source>
        <dbReference type="SAM" id="MobiDB-lite"/>
    </source>
</evidence>
<feature type="region of interest" description="Disordered" evidence="1">
    <location>
        <begin position="783"/>
        <end position="819"/>
    </location>
</feature>
<feature type="compositionally biased region" description="Basic and acidic residues" evidence="1">
    <location>
        <begin position="925"/>
        <end position="977"/>
    </location>
</feature>
<dbReference type="PROSITE" id="PS50853">
    <property type="entry name" value="FN3"/>
    <property type="match status" value="1"/>
</dbReference>
<feature type="compositionally biased region" description="Basic and acidic residues" evidence="1">
    <location>
        <begin position="320"/>
        <end position="332"/>
    </location>
</feature>
<evidence type="ECO:0000313" key="5">
    <source>
        <dbReference type="Proteomes" id="UP000481861"/>
    </source>
</evidence>
<feature type="compositionally biased region" description="Polar residues" evidence="1">
    <location>
        <begin position="794"/>
        <end position="805"/>
    </location>
</feature>
<dbReference type="OrthoDB" id="5572782at2759"/>
<proteinExistence type="predicted"/>
<keyword evidence="2" id="KW-0812">Transmembrane</keyword>
<dbReference type="EMBL" id="JAADJZ010000036">
    <property type="protein sequence ID" value="KAF2865116.1"/>
    <property type="molecule type" value="Genomic_DNA"/>
</dbReference>
<gene>
    <name evidence="4" type="ORF">BDV95DRAFT_612904</name>
</gene>
<feature type="region of interest" description="Disordered" evidence="1">
    <location>
        <begin position="405"/>
        <end position="430"/>
    </location>
</feature>
<feature type="transmembrane region" description="Helical" evidence="2">
    <location>
        <begin position="20"/>
        <end position="45"/>
    </location>
</feature>
<dbReference type="GO" id="GO:0006406">
    <property type="term" value="P:mRNA export from nucleus"/>
    <property type="evidence" value="ECO:0007669"/>
    <property type="project" value="TreeGrafter"/>
</dbReference>
<comment type="caution">
    <text evidence="4">The sequence shown here is derived from an EMBL/GenBank/DDBJ whole genome shotgun (WGS) entry which is preliminary data.</text>
</comment>
<evidence type="ECO:0000313" key="4">
    <source>
        <dbReference type="EMBL" id="KAF2865116.1"/>
    </source>
</evidence>